<evidence type="ECO:0000259" key="3">
    <source>
        <dbReference type="PROSITE" id="PS50157"/>
    </source>
</evidence>
<dbReference type="AlphaFoldDB" id="A0AAE8T0L4"/>
<organism evidence="4 5">
    <name type="scientific">Cephalotrichum gorgonifer</name>
    <dbReference type="NCBI Taxonomy" id="2041049"/>
    <lineage>
        <taxon>Eukaryota</taxon>
        <taxon>Fungi</taxon>
        <taxon>Dikarya</taxon>
        <taxon>Ascomycota</taxon>
        <taxon>Pezizomycotina</taxon>
        <taxon>Sordariomycetes</taxon>
        <taxon>Hypocreomycetidae</taxon>
        <taxon>Microascales</taxon>
        <taxon>Microascaceae</taxon>
        <taxon>Cephalotrichum</taxon>
    </lineage>
</organism>
<feature type="domain" description="C2H2-type" evidence="3">
    <location>
        <begin position="197"/>
        <end position="227"/>
    </location>
</feature>
<keyword evidence="1" id="KW-0479">Metal-binding</keyword>
<dbReference type="GO" id="GO:0008270">
    <property type="term" value="F:zinc ion binding"/>
    <property type="evidence" value="ECO:0007669"/>
    <property type="project" value="UniProtKB-KW"/>
</dbReference>
<evidence type="ECO:0000256" key="1">
    <source>
        <dbReference type="PROSITE-ProRule" id="PRU00042"/>
    </source>
</evidence>
<dbReference type="PANTHER" id="PTHR38166:SF1">
    <property type="entry name" value="C2H2-TYPE DOMAIN-CONTAINING PROTEIN"/>
    <property type="match status" value="1"/>
</dbReference>
<sequence length="411" mass="46125">MAESHQDASLRRTLRAPPWTRTAELHLESLDQQSARSLPVPSFPPGPIPEVRVERELSIAADDDEERNNLIPIPSFLSYGLSPPIVRPSGGRNIGNSPSTYSPQTSIPRFRSDILYGVRTTTTEPTPSYVPSVPENDEDEYDHASGPGNPPTDPQRIFACPFYLRDPTTHRRCVKFALKRIKDVKQHLNRRHSRPDHYCPICHKVFRTSALRDSHIRGRSCHIRAPPLQTLSDGISADQRMELKRRVDRNHSAERQYMQIWETVFPGVNAPASVYLDSRASETVLIMRRVWERDGQGIIESVVTDPHSGVSTGGEAVYIMDRDLRAVVAMVLDRFLDRVQQEDGIAADIDATAAPSPSPKPKPTSHGPMPAEHDEAGSLPPHPRPFNSGELEFDNWIAYNWQLDQPPPSTD</sequence>
<dbReference type="InterPro" id="IPR013087">
    <property type="entry name" value="Znf_C2H2_type"/>
</dbReference>
<feature type="compositionally biased region" description="Low complexity" evidence="2">
    <location>
        <begin position="346"/>
        <end position="355"/>
    </location>
</feature>
<proteinExistence type="predicted"/>
<keyword evidence="1" id="KW-0862">Zinc</keyword>
<keyword evidence="5" id="KW-1185">Reference proteome</keyword>
<name>A0AAE8T0L4_9PEZI</name>
<dbReference type="EMBL" id="ONZQ02000022">
    <property type="protein sequence ID" value="SPO07607.1"/>
    <property type="molecule type" value="Genomic_DNA"/>
</dbReference>
<dbReference type="PANTHER" id="PTHR38166">
    <property type="entry name" value="C2H2-TYPE DOMAIN-CONTAINING PROTEIN-RELATED"/>
    <property type="match status" value="1"/>
</dbReference>
<dbReference type="Proteomes" id="UP001187682">
    <property type="component" value="Unassembled WGS sequence"/>
</dbReference>
<evidence type="ECO:0000313" key="5">
    <source>
        <dbReference type="Proteomes" id="UP001187682"/>
    </source>
</evidence>
<comment type="caution">
    <text evidence="4">The sequence shown here is derived from an EMBL/GenBank/DDBJ whole genome shotgun (WGS) entry which is preliminary data.</text>
</comment>
<accession>A0AAE8T0L4</accession>
<reference evidence="4" key="1">
    <citation type="submission" date="2018-03" db="EMBL/GenBank/DDBJ databases">
        <authorList>
            <person name="Guldener U."/>
        </authorList>
    </citation>
    <scope>NUCLEOTIDE SEQUENCE</scope>
</reference>
<feature type="region of interest" description="Disordered" evidence="2">
    <location>
        <begin position="28"/>
        <end position="49"/>
    </location>
</feature>
<evidence type="ECO:0000256" key="2">
    <source>
        <dbReference type="SAM" id="MobiDB-lite"/>
    </source>
</evidence>
<evidence type="ECO:0000313" key="4">
    <source>
        <dbReference type="EMBL" id="SPO07607.1"/>
    </source>
</evidence>
<protein>
    <recommendedName>
        <fullName evidence="3">C2H2-type domain-containing protein</fullName>
    </recommendedName>
</protein>
<feature type="region of interest" description="Disordered" evidence="2">
    <location>
        <begin position="346"/>
        <end position="390"/>
    </location>
</feature>
<feature type="region of interest" description="Disordered" evidence="2">
    <location>
        <begin position="121"/>
        <end position="152"/>
    </location>
</feature>
<gene>
    <name evidence="4" type="ORF">DNG_10302</name>
</gene>
<dbReference type="PROSITE" id="PS50157">
    <property type="entry name" value="ZINC_FINGER_C2H2_2"/>
    <property type="match status" value="1"/>
</dbReference>
<keyword evidence="1" id="KW-0863">Zinc-finger</keyword>